<dbReference type="EMBL" id="SJOP01000008">
    <property type="protein sequence ID" value="TCC09230.1"/>
    <property type="molecule type" value="Genomic_DNA"/>
</dbReference>
<evidence type="ECO:0000313" key="2">
    <source>
        <dbReference type="Proteomes" id="UP000291793"/>
    </source>
</evidence>
<dbReference type="Proteomes" id="UP000291793">
    <property type="component" value="Unassembled WGS sequence"/>
</dbReference>
<evidence type="ECO:0000313" key="1">
    <source>
        <dbReference type="EMBL" id="TCC09230.1"/>
    </source>
</evidence>
<comment type="caution">
    <text evidence="1">The sequence shown here is derived from an EMBL/GenBank/DDBJ whole genome shotgun (WGS) entry which is preliminary data.</text>
</comment>
<keyword evidence="2" id="KW-1185">Reference proteome</keyword>
<protein>
    <submittedName>
        <fullName evidence="1">Uncharacterized protein</fullName>
    </submittedName>
</protein>
<organism evidence="1 2">
    <name type="scientific">Kosakonia quasisacchari</name>
    <dbReference type="NCBI Taxonomy" id="2529380"/>
    <lineage>
        <taxon>Bacteria</taxon>
        <taxon>Pseudomonadati</taxon>
        <taxon>Pseudomonadota</taxon>
        <taxon>Gammaproteobacteria</taxon>
        <taxon>Enterobacterales</taxon>
        <taxon>Enterobacteriaceae</taxon>
        <taxon>Kosakonia</taxon>
    </lineage>
</organism>
<sequence>MKKNVALQMVVADFVIPVVLRTALQKHPVTAADAVHRPAVTPGNALPPAEANSCIFSEALNSMV</sequence>
<proteinExistence type="predicted"/>
<dbReference type="AlphaFoldDB" id="A0A4R0HHY0"/>
<reference evidence="1 2" key="1">
    <citation type="submission" date="2019-02" db="EMBL/GenBank/DDBJ databases">
        <title>The draft genome of Kosakonia quasisacchari strain WCHKQ120001.</title>
        <authorList>
            <person name="Wang C."/>
            <person name="Feng Y."/>
            <person name="Zong Z."/>
        </authorList>
    </citation>
    <scope>NUCLEOTIDE SEQUENCE [LARGE SCALE GENOMIC DNA]</scope>
    <source>
        <strain evidence="1 2">WCHKQ120001</strain>
    </source>
</reference>
<accession>A0A4R0HHY0</accession>
<dbReference type="RefSeq" id="WP_131409195.1">
    <property type="nucleotide sequence ID" value="NZ_CATKPI010000022.1"/>
</dbReference>
<gene>
    <name evidence="1" type="ORF">E0L21_10435</name>
</gene>
<name>A0A4R0HHY0_9ENTR</name>